<accession>A0A2K3DUF2</accession>
<feature type="region of interest" description="Disordered" evidence="1">
    <location>
        <begin position="1"/>
        <end position="23"/>
    </location>
</feature>
<name>A0A2K3DUF2_CHLRE</name>
<dbReference type="KEGG" id="cre:CHLRE_04g223876v5"/>
<reference evidence="2 3" key="1">
    <citation type="journal article" date="2007" name="Science">
        <title>The Chlamydomonas genome reveals the evolution of key animal and plant functions.</title>
        <authorList>
            <person name="Merchant S.S."/>
            <person name="Prochnik S.E."/>
            <person name="Vallon O."/>
            <person name="Harris E.H."/>
            <person name="Karpowicz S.J."/>
            <person name="Witman G.B."/>
            <person name="Terry A."/>
            <person name="Salamov A."/>
            <person name="Fritz-Laylin L.K."/>
            <person name="Marechal-Drouard L."/>
            <person name="Marshall W.F."/>
            <person name="Qu L.H."/>
            <person name="Nelson D.R."/>
            <person name="Sanderfoot A.A."/>
            <person name="Spalding M.H."/>
            <person name="Kapitonov V.V."/>
            <person name="Ren Q."/>
            <person name="Ferris P."/>
            <person name="Lindquist E."/>
            <person name="Shapiro H."/>
            <person name="Lucas S.M."/>
            <person name="Grimwood J."/>
            <person name="Schmutz J."/>
            <person name="Cardol P."/>
            <person name="Cerutti H."/>
            <person name="Chanfreau G."/>
            <person name="Chen C.L."/>
            <person name="Cognat V."/>
            <person name="Croft M.T."/>
            <person name="Dent R."/>
            <person name="Dutcher S."/>
            <person name="Fernandez E."/>
            <person name="Fukuzawa H."/>
            <person name="Gonzalez-Ballester D."/>
            <person name="Gonzalez-Halphen D."/>
            <person name="Hallmann A."/>
            <person name="Hanikenne M."/>
            <person name="Hippler M."/>
            <person name="Inwood W."/>
            <person name="Jabbari K."/>
            <person name="Kalanon M."/>
            <person name="Kuras R."/>
            <person name="Lefebvre P.A."/>
            <person name="Lemaire S.D."/>
            <person name="Lobanov A.V."/>
            <person name="Lohr M."/>
            <person name="Manuell A."/>
            <person name="Meier I."/>
            <person name="Mets L."/>
            <person name="Mittag M."/>
            <person name="Mittelmeier T."/>
            <person name="Moroney J.V."/>
            <person name="Moseley J."/>
            <person name="Napoli C."/>
            <person name="Nedelcu A.M."/>
            <person name="Niyogi K."/>
            <person name="Novoselov S.V."/>
            <person name="Paulsen I.T."/>
            <person name="Pazour G."/>
            <person name="Purton S."/>
            <person name="Ral J.P."/>
            <person name="Riano-Pachon D.M."/>
            <person name="Riekhof W."/>
            <person name="Rymarquis L."/>
            <person name="Schroda M."/>
            <person name="Stern D."/>
            <person name="Umen J."/>
            <person name="Willows R."/>
            <person name="Wilson N."/>
            <person name="Zimmer S.L."/>
            <person name="Allmer J."/>
            <person name="Balk J."/>
            <person name="Bisova K."/>
            <person name="Chen C.J."/>
            <person name="Elias M."/>
            <person name="Gendler K."/>
            <person name="Hauser C."/>
            <person name="Lamb M.R."/>
            <person name="Ledford H."/>
            <person name="Long J.C."/>
            <person name="Minagawa J."/>
            <person name="Page M.D."/>
            <person name="Pan J."/>
            <person name="Pootakham W."/>
            <person name="Roje S."/>
            <person name="Rose A."/>
            <person name="Stahlberg E."/>
            <person name="Terauchi A.M."/>
            <person name="Yang P."/>
            <person name="Ball S."/>
            <person name="Bowler C."/>
            <person name="Dieckmann C.L."/>
            <person name="Gladyshev V.N."/>
            <person name="Green P."/>
            <person name="Jorgensen R."/>
            <person name="Mayfield S."/>
            <person name="Mueller-Roeber B."/>
            <person name="Rajamani S."/>
            <person name="Sayre R.T."/>
            <person name="Brokstein P."/>
            <person name="Dubchak I."/>
            <person name="Goodstein D."/>
            <person name="Hornick L."/>
            <person name="Huang Y.W."/>
            <person name="Jhaveri J."/>
            <person name="Luo Y."/>
            <person name="Martinez D."/>
            <person name="Ngau W.C."/>
            <person name="Otillar B."/>
            <person name="Poliakov A."/>
            <person name="Porter A."/>
            <person name="Szajkowski L."/>
            <person name="Werner G."/>
            <person name="Zhou K."/>
            <person name="Grigoriev I.V."/>
            <person name="Rokhsar D.S."/>
            <person name="Grossman A.R."/>
        </authorList>
    </citation>
    <scope>NUCLEOTIDE SEQUENCE [LARGE SCALE GENOMIC DNA]</scope>
    <source>
        <strain evidence="3">CC-503</strain>
    </source>
</reference>
<evidence type="ECO:0000313" key="3">
    <source>
        <dbReference type="Proteomes" id="UP000006906"/>
    </source>
</evidence>
<sequence length="61" mass="6803">MRVFMRAARRPSRGRASYKRPTPRSSSLLASAQFRVLISSWYCRRPAAFSRGASGAGRIVS</sequence>
<evidence type="ECO:0000313" key="2">
    <source>
        <dbReference type="EMBL" id="PNW84167.1"/>
    </source>
</evidence>
<feature type="compositionally biased region" description="Basic residues" evidence="1">
    <location>
        <begin position="7"/>
        <end position="22"/>
    </location>
</feature>
<gene>
    <name evidence="2" type="ORF">CHLRE_04g223876v5</name>
</gene>
<dbReference type="RefSeq" id="XP_042925299.1">
    <property type="nucleotide sequence ID" value="XM_043061947.1"/>
</dbReference>
<dbReference type="AlphaFoldDB" id="A0A2K3DUF2"/>
<keyword evidence="3" id="KW-1185">Reference proteome</keyword>
<proteinExistence type="predicted"/>
<evidence type="ECO:0000256" key="1">
    <source>
        <dbReference type="SAM" id="MobiDB-lite"/>
    </source>
</evidence>
<protein>
    <submittedName>
        <fullName evidence="2">Uncharacterized protein</fullName>
    </submittedName>
</protein>
<organism evidence="2 3">
    <name type="scientific">Chlamydomonas reinhardtii</name>
    <name type="common">Chlamydomonas smithii</name>
    <dbReference type="NCBI Taxonomy" id="3055"/>
    <lineage>
        <taxon>Eukaryota</taxon>
        <taxon>Viridiplantae</taxon>
        <taxon>Chlorophyta</taxon>
        <taxon>core chlorophytes</taxon>
        <taxon>Chlorophyceae</taxon>
        <taxon>CS clade</taxon>
        <taxon>Chlamydomonadales</taxon>
        <taxon>Chlamydomonadaceae</taxon>
        <taxon>Chlamydomonas</taxon>
    </lineage>
</organism>
<dbReference type="GeneID" id="66053257"/>
<dbReference type="InParanoid" id="A0A2K3DUF2"/>
<dbReference type="Proteomes" id="UP000006906">
    <property type="component" value="Chromosome 4"/>
</dbReference>
<dbReference type="EMBL" id="CM008965">
    <property type="protein sequence ID" value="PNW84167.1"/>
    <property type="molecule type" value="Genomic_DNA"/>
</dbReference>
<dbReference type="Gramene" id="PNW84167">
    <property type="protein sequence ID" value="PNW84167"/>
    <property type="gene ID" value="CHLRE_04g223876v5"/>
</dbReference>